<gene>
    <name evidence="1" type="ORF">DWW32_07835</name>
</gene>
<dbReference type="RefSeq" id="WP_118325366.1">
    <property type="nucleotide sequence ID" value="NZ_CATXNH010000030.1"/>
</dbReference>
<accession>A0A395W9A5</accession>
<dbReference type="AlphaFoldDB" id="A0A395W9A5"/>
<comment type="caution">
    <text evidence="1">The sequence shown here is derived from an EMBL/GenBank/DDBJ whole genome shotgun (WGS) entry which is preliminary data.</text>
</comment>
<dbReference type="EMBL" id="QRYQ01000014">
    <property type="protein sequence ID" value="RGU90945.1"/>
    <property type="molecule type" value="Genomic_DNA"/>
</dbReference>
<organism evidence="1 2">
    <name type="scientific">Holdemanella biformis</name>
    <dbReference type="NCBI Taxonomy" id="1735"/>
    <lineage>
        <taxon>Bacteria</taxon>
        <taxon>Bacillati</taxon>
        <taxon>Bacillota</taxon>
        <taxon>Erysipelotrichia</taxon>
        <taxon>Erysipelotrichales</taxon>
        <taxon>Erysipelotrichaceae</taxon>
        <taxon>Holdemanella</taxon>
    </lineage>
</organism>
<dbReference type="InterPro" id="IPR011067">
    <property type="entry name" value="Plasmid_toxin/cell-grow_inhib"/>
</dbReference>
<protein>
    <submittedName>
        <fullName evidence="1">Uncharacterized protein</fullName>
    </submittedName>
</protein>
<dbReference type="Proteomes" id="UP000265489">
    <property type="component" value="Unassembled WGS sequence"/>
</dbReference>
<evidence type="ECO:0000313" key="1">
    <source>
        <dbReference type="EMBL" id="RGU90945.1"/>
    </source>
</evidence>
<proteinExistence type="predicted"/>
<dbReference type="Gene3D" id="2.30.30.110">
    <property type="match status" value="1"/>
</dbReference>
<reference evidence="1 2" key="1">
    <citation type="submission" date="2018-08" db="EMBL/GenBank/DDBJ databases">
        <title>A genome reference for cultivated species of the human gut microbiota.</title>
        <authorList>
            <person name="Zou Y."/>
            <person name="Xue W."/>
            <person name="Luo G."/>
        </authorList>
    </citation>
    <scope>NUCLEOTIDE SEQUENCE [LARGE SCALE GENOMIC DNA]</scope>
    <source>
        <strain evidence="1 2">AF15-20</strain>
    </source>
</reference>
<sequence>MDENETFKHHEGQSVTFHDSLIEHYCMIIKPKKAASDGTIHYTTNEIAGVINKALNMLQNITNFYNGKDKDSYAKILSITTISKYRIKKSINALDPIGKIQLSNETMDRIDTEIVKDITNIAL</sequence>
<evidence type="ECO:0000313" key="2">
    <source>
        <dbReference type="Proteomes" id="UP000265489"/>
    </source>
</evidence>
<dbReference type="GeneID" id="66579786"/>
<name>A0A395W9A5_9FIRM</name>